<dbReference type="Proteomes" id="UP000243579">
    <property type="component" value="Unassembled WGS sequence"/>
</dbReference>
<keyword evidence="6" id="KW-0408">Iron</keyword>
<dbReference type="STRING" id="1202772.A0A1V9YZC2"/>
<dbReference type="GO" id="GO:0031418">
    <property type="term" value="F:L-ascorbic acid binding"/>
    <property type="evidence" value="ECO:0007669"/>
    <property type="project" value="UniProtKB-KW"/>
</dbReference>
<sequence>MAAVGSTAMRVLDDMFFPCTIESISYADGVAVAWTIRYMDDGTIECITDLDELVLGKDAAPPCVSLPLVFDQVAPFLTPWEHATVIRNLSKDLRALAMQAHRWLTLVVGPEPPDIRLDRYLHWLLHLPTDAGLVKTSVTTLKATGLHVTDRDVGYIIRQCPRLLHLGLAYCPLVSYQIFPLLQFPALQLGSLDLYMTRVVHWEMLLLKAATGDIVEVYPSGLVPFRVAADILAAATHASHATMTGIEVCFVDTIQLDATAYVDDDWGAKHAFSWSRAILPVVRISGETFVFRSEDDMTRWLTEKPQWAALLATPRALRQRPEKAKDPLDEQAKLVFASLQEWKESLESQVNALTVAFMQAQEEHRAAKDAYDTVERQRVAVEQQANRAVLALSMGRDSAIELVITTFIGALLWHRDMGRALQLQHFVVWDGLLGHTMAMQLYDAVVRLHQVPGDGLAFERGALAGGKTGRNLRYEMSSVRGDDVLWLDGTESSCPPVIVATMRQIDRLVLERLGAVQAELQRTSLTRQRAMVTCYPGQGASYIKHCDNPNGNGRKITAILYLNPHWTDTDGGELMIHRRESALVTIEPVLDRLVLFFSDARVPHQVAPTAVKRFALTVWYMDWDEYMAAQLFTDECTHTAERAKIESEIRKFES</sequence>
<keyword evidence="4" id="KW-0223">Dioxygenase</keyword>
<evidence type="ECO:0000256" key="1">
    <source>
        <dbReference type="ARBA" id="ARBA00001961"/>
    </source>
</evidence>
<dbReference type="PANTHER" id="PTHR12907">
    <property type="entry name" value="EGL NINE HOMOLOG-RELATED"/>
    <property type="match status" value="1"/>
</dbReference>
<feature type="coiled-coil region" evidence="7">
    <location>
        <begin position="343"/>
        <end position="384"/>
    </location>
</feature>
<keyword evidence="5" id="KW-0560">Oxidoreductase</keyword>
<dbReference type="GO" id="GO:0008198">
    <property type="term" value="F:ferrous iron binding"/>
    <property type="evidence" value="ECO:0007669"/>
    <property type="project" value="TreeGrafter"/>
</dbReference>
<evidence type="ECO:0000256" key="3">
    <source>
        <dbReference type="ARBA" id="ARBA00022896"/>
    </source>
</evidence>
<gene>
    <name evidence="9" type="ORF">ACHHYP_05018</name>
</gene>
<evidence type="ECO:0000256" key="7">
    <source>
        <dbReference type="SAM" id="Coils"/>
    </source>
</evidence>
<organism evidence="9 10">
    <name type="scientific">Achlya hypogyna</name>
    <name type="common">Oomycete</name>
    <name type="synonym">Protoachlya hypogyna</name>
    <dbReference type="NCBI Taxonomy" id="1202772"/>
    <lineage>
        <taxon>Eukaryota</taxon>
        <taxon>Sar</taxon>
        <taxon>Stramenopiles</taxon>
        <taxon>Oomycota</taxon>
        <taxon>Saprolegniomycetes</taxon>
        <taxon>Saprolegniales</taxon>
        <taxon>Achlyaceae</taxon>
        <taxon>Achlya</taxon>
    </lineage>
</organism>
<evidence type="ECO:0000313" key="9">
    <source>
        <dbReference type="EMBL" id="OQR91032.1"/>
    </source>
</evidence>
<protein>
    <recommendedName>
        <fullName evidence="8">Fe2OG dioxygenase domain-containing protein</fullName>
    </recommendedName>
</protein>
<evidence type="ECO:0000256" key="4">
    <source>
        <dbReference type="ARBA" id="ARBA00022964"/>
    </source>
</evidence>
<dbReference type="Pfam" id="PF13640">
    <property type="entry name" value="2OG-FeII_Oxy_3"/>
    <property type="match status" value="1"/>
</dbReference>
<keyword evidence="10" id="KW-1185">Reference proteome</keyword>
<dbReference type="GO" id="GO:0071456">
    <property type="term" value="P:cellular response to hypoxia"/>
    <property type="evidence" value="ECO:0007669"/>
    <property type="project" value="TreeGrafter"/>
</dbReference>
<dbReference type="InterPro" id="IPR006620">
    <property type="entry name" value="Pro_4_hyd_alph"/>
</dbReference>
<dbReference type="AlphaFoldDB" id="A0A1V9YZC2"/>
<evidence type="ECO:0000256" key="5">
    <source>
        <dbReference type="ARBA" id="ARBA00023002"/>
    </source>
</evidence>
<feature type="domain" description="Fe2OG dioxygenase" evidence="8">
    <location>
        <begin position="526"/>
        <end position="622"/>
    </location>
</feature>
<evidence type="ECO:0000256" key="2">
    <source>
        <dbReference type="ARBA" id="ARBA00022723"/>
    </source>
</evidence>
<dbReference type="InterPro" id="IPR005123">
    <property type="entry name" value="Oxoglu/Fe-dep_dioxygenase_dom"/>
</dbReference>
<dbReference type="OrthoDB" id="76265at2759"/>
<accession>A0A1V9YZC2</accession>
<dbReference type="PANTHER" id="PTHR12907:SF26">
    <property type="entry name" value="HIF PROLYL HYDROXYLASE, ISOFORM C"/>
    <property type="match status" value="1"/>
</dbReference>
<keyword evidence="3" id="KW-0847">Vitamin C</keyword>
<comment type="caution">
    <text evidence="9">The sequence shown here is derived from an EMBL/GenBank/DDBJ whole genome shotgun (WGS) entry which is preliminary data.</text>
</comment>
<evidence type="ECO:0000256" key="6">
    <source>
        <dbReference type="ARBA" id="ARBA00023004"/>
    </source>
</evidence>
<dbReference type="InterPro" id="IPR051559">
    <property type="entry name" value="HIF_prolyl_hydroxylases"/>
</dbReference>
<dbReference type="SMART" id="SM00702">
    <property type="entry name" value="P4Hc"/>
    <property type="match status" value="1"/>
</dbReference>
<dbReference type="GO" id="GO:0031543">
    <property type="term" value="F:peptidyl-proline dioxygenase activity"/>
    <property type="evidence" value="ECO:0007669"/>
    <property type="project" value="TreeGrafter"/>
</dbReference>
<dbReference type="EMBL" id="JNBR01000559">
    <property type="protein sequence ID" value="OQR91032.1"/>
    <property type="molecule type" value="Genomic_DNA"/>
</dbReference>
<keyword evidence="2" id="KW-0479">Metal-binding</keyword>
<reference evidence="9 10" key="1">
    <citation type="journal article" date="2014" name="Genome Biol. Evol.">
        <title>The secreted proteins of Achlya hypogyna and Thraustotheca clavata identify the ancestral oomycete secretome and reveal gene acquisitions by horizontal gene transfer.</title>
        <authorList>
            <person name="Misner I."/>
            <person name="Blouin N."/>
            <person name="Leonard G."/>
            <person name="Richards T.A."/>
            <person name="Lane C.E."/>
        </authorList>
    </citation>
    <scope>NUCLEOTIDE SEQUENCE [LARGE SCALE GENOMIC DNA]</scope>
    <source>
        <strain evidence="9 10">ATCC 48635</strain>
    </source>
</reference>
<evidence type="ECO:0000313" key="10">
    <source>
        <dbReference type="Proteomes" id="UP000243579"/>
    </source>
</evidence>
<dbReference type="PROSITE" id="PS51471">
    <property type="entry name" value="FE2OG_OXY"/>
    <property type="match status" value="1"/>
</dbReference>
<evidence type="ECO:0000259" key="8">
    <source>
        <dbReference type="PROSITE" id="PS51471"/>
    </source>
</evidence>
<proteinExistence type="predicted"/>
<dbReference type="Gene3D" id="2.60.120.620">
    <property type="entry name" value="q2cbj1_9rhob like domain"/>
    <property type="match status" value="1"/>
</dbReference>
<dbReference type="InterPro" id="IPR044862">
    <property type="entry name" value="Pro_4_hyd_alph_FE2OG_OXY"/>
</dbReference>
<name>A0A1V9YZC2_ACHHY</name>
<comment type="cofactor">
    <cofactor evidence="1">
        <name>L-ascorbate</name>
        <dbReference type="ChEBI" id="CHEBI:38290"/>
    </cofactor>
</comment>
<keyword evidence="7" id="KW-0175">Coiled coil</keyword>